<evidence type="ECO:0000313" key="4">
    <source>
        <dbReference type="Proteomes" id="UP000789570"/>
    </source>
</evidence>
<gene>
    <name evidence="3" type="ORF">FCALED_LOCUS2560</name>
</gene>
<feature type="compositionally biased region" description="Polar residues" evidence="1">
    <location>
        <begin position="9"/>
        <end position="54"/>
    </location>
</feature>
<reference evidence="3" key="1">
    <citation type="submission" date="2021-06" db="EMBL/GenBank/DDBJ databases">
        <authorList>
            <person name="Kallberg Y."/>
            <person name="Tangrot J."/>
            <person name="Rosling A."/>
        </authorList>
    </citation>
    <scope>NUCLEOTIDE SEQUENCE</scope>
    <source>
        <strain evidence="3">UK204</strain>
    </source>
</reference>
<feature type="compositionally biased region" description="Low complexity" evidence="1">
    <location>
        <begin position="831"/>
        <end position="844"/>
    </location>
</feature>
<feature type="compositionally biased region" description="Low complexity" evidence="1">
    <location>
        <begin position="337"/>
        <end position="348"/>
    </location>
</feature>
<dbReference type="Pfam" id="PF12550">
    <property type="entry name" value="GCR1_C"/>
    <property type="match status" value="1"/>
</dbReference>
<accession>A0A9N8W8J7</accession>
<feature type="compositionally biased region" description="Polar residues" evidence="1">
    <location>
        <begin position="322"/>
        <end position="336"/>
    </location>
</feature>
<dbReference type="InterPro" id="IPR022210">
    <property type="entry name" value="TF_GCR1-like"/>
</dbReference>
<feature type="compositionally biased region" description="Basic residues" evidence="1">
    <location>
        <begin position="62"/>
        <end position="89"/>
    </location>
</feature>
<feature type="region of interest" description="Disordered" evidence="1">
    <location>
        <begin position="283"/>
        <end position="305"/>
    </location>
</feature>
<keyword evidence="4" id="KW-1185">Reference proteome</keyword>
<sequence length="1011" mass="111963">MGRPRTRSLTKAGNNDDSGKVVQTEQNPLVQQSKANAPTRQNKQVQPILQSGQHSKFEQSKQSRKKGVTLGRPRKNQPKKSNKIKKKSQVLHNVIDDDDDEDDNVDELVEDYDNAEYDDDFYFDEDEVIFEEMDDPRDEDYLPNVNYTVESSSKKNRANLNFRRTPGTRLPNVNLLPMKSDSPVYPAIQNLIQGTSSSGNISDFHDTSMNISNALLPNHLQYSNYTQAGSTSRMTPKPINPTERIMPQITNNYMPMREIPPPRVVPIPSGRDDVRSETEFNRNLQSLSNETQSIHNNNPSITNHISNRTEHLSSRNIQDQFPSVSHQHSPMNQEAYTSAQSNNTSNASHMPESRETGSTTCDICHSTGCSTQKTSTTITIKMTTVTEADQFGNMTTRTFVETDITPVAGSIESTDKTEILVEADENENRSNNVAPTTSSIASDQNIPNETSSPATPQETEIQESEQNRDHIDQQITQEPASISVPTSFPVSDPVYNPDPNPYPDPVFNPIPSSVPKPVVFKPVPQPIPPNLPSIIASSSQTAARLENANIIHHNHALQNLLSTTQQNQLNQLNLSANANLSQSQQPRINRPILPAQNQPLQPRPERLKHNIESIINSVNSSPKSTTVNSSNLLRNQTSGFMIPSNSTNDDVNRIDSFTGLQDLDGMSESSPSTRQSQTSPSKKKTTTKKRSASKSTASSASKRKNQRILPNKNPSEAQIVISPYMMRAANTFMSGNNSTIQDVAPSSTEVGSSQQCSSPYLTFIDTNSQSLPYYNSPPRPPIFHANDATSASINSMNSTNALPIATTPHNNYSEISRGTSSTTPHSNSTIQPSNSSTPQVSSSSNTCVFLDPYNNPFVMPRIGGSSSESTPTVQYNNNDILVRSGSSSKTISTNGGGVGYDSHSSPVVNSLEPLPPYYHMIPIETMGSVTDIWNEWNVGINGNPSVILMMERYGGKWVYENEYHLRKRRIIVKEVQVRSEHIGIYDALAELERLRNGNSLLWLADWIRTRE</sequence>
<proteinExistence type="predicted"/>
<feature type="compositionally biased region" description="Polar residues" evidence="1">
    <location>
        <begin position="429"/>
        <end position="459"/>
    </location>
</feature>
<feature type="region of interest" description="Disordered" evidence="1">
    <location>
        <begin position="1"/>
        <end position="104"/>
    </location>
</feature>
<feature type="region of interest" description="Disordered" evidence="1">
    <location>
        <begin position="807"/>
        <end position="844"/>
    </location>
</feature>
<evidence type="ECO:0000313" key="3">
    <source>
        <dbReference type="EMBL" id="CAG8477981.1"/>
    </source>
</evidence>
<dbReference type="EMBL" id="CAJVPQ010000397">
    <property type="protein sequence ID" value="CAG8477981.1"/>
    <property type="molecule type" value="Genomic_DNA"/>
</dbReference>
<feature type="domain" description="Transcription activator GCR1-like" evidence="2">
    <location>
        <begin position="925"/>
        <end position="995"/>
    </location>
</feature>
<feature type="compositionally biased region" description="Polar residues" evidence="1">
    <location>
        <begin position="807"/>
        <end position="830"/>
    </location>
</feature>
<feature type="region of interest" description="Disordered" evidence="1">
    <location>
        <begin position="660"/>
        <end position="715"/>
    </location>
</feature>
<evidence type="ECO:0000256" key="1">
    <source>
        <dbReference type="SAM" id="MobiDB-lite"/>
    </source>
</evidence>
<feature type="region of interest" description="Disordered" evidence="1">
    <location>
        <begin position="322"/>
        <end position="373"/>
    </location>
</feature>
<dbReference type="OrthoDB" id="428577at2759"/>
<feature type="region of interest" description="Disordered" evidence="1">
    <location>
        <begin position="422"/>
        <end position="500"/>
    </location>
</feature>
<dbReference type="Proteomes" id="UP000789570">
    <property type="component" value="Unassembled WGS sequence"/>
</dbReference>
<feature type="compositionally biased region" description="Low complexity" evidence="1">
    <location>
        <begin position="669"/>
        <end position="680"/>
    </location>
</feature>
<comment type="caution">
    <text evidence="3">The sequence shown here is derived from an EMBL/GenBank/DDBJ whole genome shotgun (WGS) entry which is preliminary data.</text>
</comment>
<feature type="compositionally biased region" description="Basic residues" evidence="1">
    <location>
        <begin position="681"/>
        <end position="692"/>
    </location>
</feature>
<feature type="compositionally biased region" description="Polar residues" evidence="1">
    <location>
        <begin position="473"/>
        <end position="488"/>
    </location>
</feature>
<name>A0A9N8W8J7_9GLOM</name>
<organism evidence="3 4">
    <name type="scientific">Funneliformis caledonium</name>
    <dbReference type="NCBI Taxonomy" id="1117310"/>
    <lineage>
        <taxon>Eukaryota</taxon>
        <taxon>Fungi</taxon>
        <taxon>Fungi incertae sedis</taxon>
        <taxon>Mucoromycota</taxon>
        <taxon>Glomeromycotina</taxon>
        <taxon>Glomeromycetes</taxon>
        <taxon>Glomerales</taxon>
        <taxon>Glomeraceae</taxon>
        <taxon>Funneliformis</taxon>
    </lineage>
</organism>
<dbReference type="AlphaFoldDB" id="A0A9N8W8J7"/>
<evidence type="ECO:0000259" key="2">
    <source>
        <dbReference type="Pfam" id="PF12550"/>
    </source>
</evidence>
<protein>
    <submittedName>
        <fullName evidence="3">2877_t:CDS:1</fullName>
    </submittedName>
</protein>